<evidence type="ECO:0000256" key="2">
    <source>
        <dbReference type="ARBA" id="ARBA00022737"/>
    </source>
</evidence>
<gene>
    <name evidence="5" type="ORF">A9R00_00215</name>
</gene>
<dbReference type="SMART" id="SM00369">
    <property type="entry name" value="LRR_TYP"/>
    <property type="match status" value="4"/>
</dbReference>
<keyword evidence="1" id="KW-0433">Leucine-rich repeat</keyword>
<dbReference type="AlphaFoldDB" id="A0A1Y5HWT8"/>
<dbReference type="InterPro" id="IPR017441">
    <property type="entry name" value="Protein_kinase_ATP_BS"/>
</dbReference>
<dbReference type="InterPro" id="IPR032675">
    <property type="entry name" value="LRR_dom_sf"/>
</dbReference>
<dbReference type="Proteomes" id="UP000227088">
    <property type="component" value="Unassembled WGS sequence"/>
</dbReference>
<evidence type="ECO:0000256" key="1">
    <source>
        <dbReference type="ARBA" id="ARBA00022614"/>
    </source>
</evidence>
<feature type="domain" description="Protein kinase" evidence="4">
    <location>
        <begin position="224"/>
        <end position="481"/>
    </location>
</feature>
<organism evidence="5 6">
    <name type="scientific">Oleispira antarctica</name>
    <dbReference type="NCBI Taxonomy" id="188908"/>
    <lineage>
        <taxon>Bacteria</taxon>
        <taxon>Pseudomonadati</taxon>
        <taxon>Pseudomonadota</taxon>
        <taxon>Gammaproteobacteria</taxon>
        <taxon>Oceanospirillales</taxon>
        <taxon>Oceanospirillaceae</taxon>
        <taxon>Oleispira</taxon>
    </lineage>
</organism>
<sequence length="481" mass="53274">MSTLQQLQAGQLTSASRLSQQQEPIVRLQISADLTELPKEVFDLADSLEILDLSNNKLNDLPDELERLINMRILFLSNNDFAQIPAVLARCPKLEMISFKSNRLTSVAGNVLPVDTRWLILTDNQIETLPDSMGQLHRLQKLALAGNRLTKLPDSMADCQNLELARLSANEFSSMPDWLFQLPKLAWLAFSGNRFNRATNSSTHQSKLAVDSKASVIDVPLADIELSELLGEGASGLIYRGDWLTQPPSLIGTDNHIAVKIFKGDVTSDGYPQDELACCLSAGEQENLIKVIAKLDQSDVEEKLGLVMELIPASFYNLGLPPSLITCTRDTFKQGTVFDVKTIAKIALQMANAMSHLHENGISHGDVYAHNTMIDDHGNALFGDFGAATNLNFLVQGQREAMERIEVRAFGCLLDDLLPLVADRSNISTAESLAIERLTELKNQCMNNNCIARPSFVEIQQLCKQLIEQLRQKLMQEDSSL</sequence>
<dbReference type="GO" id="GO:0005737">
    <property type="term" value="C:cytoplasm"/>
    <property type="evidence" value="ECO:0007669"/>
    <property type="project" value="TreeGrafter"/>
</dbReference>
<dbReference type="PANTHER" id="PTHR48051:SF1">
    <property type="entry name" value="RAS SUPPRESSOR PROTEIN 1"/>
    <property type="match status" value="1"/>
</dbReference>
<feature type="binding site" evidence="3">
    <location>
        <position position="260"/>
    </location>
    <ligand>
        <name>ATP</name>
        <dbReference type="ChEBI" id="CHEBI:30616"/>
    </ligand>
</feature>
<dbReference type="SUPFAM" id="SSF56112">
    <property type="entry name" value="Protein kinase-like (PK-like)"/>
    <property type="match status" value="1"/>
</dbReference>
<keyword evidence="2" id="KW-0677">Repeat</keyword>
<dbReference type="PANTHER" id="PTHR48051">
    <property type="match status" value="1"/>
</dbReference>
<dbReference type="SUPFAM" id="SSF52058">
    <property type="entry name" value="L domain-like"/>
    <property type="match status" value="1"/>
</dbReference>
<dbReference type="Gene3D" id="3.80.10.10">
    <property type="entry name" value="Ribonuclease Inhibitor"/>
    <property type="match status" value="2"/>
</dbReference>
<dbReference type="GO" id="GO:0005524">
    <property type="term" value="F:ATP binding"/>
    <property type="evidence" value="ECO:0007669"/>
    <property type="project" value="UniProtKB-UniRule"/>
</dbReference>
<dbReference type="Gene3D" id="3.30.200.20">
    <property type="entry name" value="Phosphorylase Kinase, domain 1"/>
    <property type="match status" value="1"/>
</dbReference>
<dbReference type="InterPro" id="IPR050216">
    <property type="entry name" value="LRR_domain-containing"/>
</dbReference>
<dbReference type="PROSITE" id="PS00107">
    <property type="entry name" value="PROTEIN_KINASE_ATP"/>
    <property type="match status" value="1"/>
</dbReference>
<dbReference type="Pfam" id="PF07714">
    <property type="entry name" value="PK_Tyr_Ser-Thr"/>
    <property type="match status" value="1"/>
</dbReference>
<reference evidence="6" key="1">
    <citation type="journal article" date="2017" name="Proc. Natl. Acad. Sci. U.S.A.">
        <title>Simulation of Deepwater Horizon oil plume reveals substrate specialization within a complex community of hydrocarbon degraders.</title>
        <authorList>
            <person name="Hu P."/>
            <person name="Dubinsky E.A."/>
            <person name="Probst A.J."/>
            <person name="Wang J."/>
            <person name="Sieber C.M.K."/>
            <person name="Tom L.M."/>
            <person name="Gardinali P."/>
            <person name="Banfield J.F."/>
            <person name="Atlas R.M."/>
            <person name="Andersen G.L."/>
        </authorList>
    </citation>
    <scope>NUCLEOTIDE SEQUENCE [LARGE SCALE GENOMIC DNA]</scope>
</reference>
<keyword evidence="3" id="KW-0547">Nucleotide-binding</keyword>
<keyword evidence="5" id="KW-0418">Kinase</keyword>
<evidence type="ECO:0000256" key="3">
    <source>
        <dbReference type="PROSITE-ProRule" id="PRU10141"/>
    </source>
</evidence>
<evidence type="ECO:0000313" key="5">
    <source>
        <dbReference type="EMBL" id="OUS41580.1"/>
    </source>
</evidence>
<dbReference type="InterPro" id="IPR003591">
    <property type="entry name" value="Leu-rich_rpt_typical-subtyp"/>
</dbReference>
<keyword evidence="3" id="KW-0067">ATP-binding</keyword>
<dbReference type="InterPro" id="IPR001245">
    <property type="entry name" value="Ser-Thr/Tyr_kinase_cat_dom"/>
</dbReference>
<dbReference type="PROSITE" id="PS50011">
    <property type="entry name" value="PROTEIN_KINASE_DOM"/>
    <property type="match status" value="1"/>
</dbReference>
<evidence type="ECO:0000313" key="6">
    <source>
        <dbReference type="Proteomes" id="UP000227088"/>
    </source>
</evidence>
<dbReference type="InterPro" id="IPR001611">
    <property type="entry name" value="Leu-rich_rpt"/>
</dbReference>
<evidence type="ECO:0000259" key="4">
    <source>
        <dbReference type="PROSITE" id="PS50011"/>
    </source>
</evidence>
<proteinExistence type="predicted"/>
<comment type="caution">
    <text evidence="5">The sequence shown here is derived from an EMBL/GenBank/DDBJ whole genome shotgun (WGS) entry which is preliminary data.</text>
</comment>
<dbReference type="PROSITE" id="PS51450">
    <property type="entry name" value="LRR"/>
    <property type="match status" value="1"/>
</dbReference>
<name>A0A1Y5HWT8_OLEAN</name>
<protein>
    <submittedName>
        <fullName evidence="5">Protein kinase</fullName>
    </submittedName>
</protein>
<dbReference type="GO" id="GO:0004672">
    <property type="term" value="F:protein kinase activity"/>
    <property type="evidence" value="ECO:0007669"/>
    <property type="project" value="InterPro"/>
</dbReference>
<dbReference type="InterPro" id="IPR011009">
    <property type="entry name" value="Kinase-like_dom_sf"/>
</dbReference>
<dbReference type="Pfam" id="PF13855">
    <property type="entry name" value="LRR_8"/>
    <property type="match status" value="2"/>
</dbReference>
<accession>A0A1Y5HWT8</accession>
<dbReference type="Gene3D" id="1.10.510.10">
    <property type="entry name" value="Transferase(Phosphotransferase) domain 1"/>
    <property type="match status" value="1"/>
</dbReference>
<keyword evidence="5" id="KW-0808">Transferase</keyword>
<dbReference type="InterPro" id="IPR000719">
    <property type="entry name" value="Prot_kinase_dom"/>
</dbReference>
<dbReference type="EMBL" id="MABE01000014">
    <property type="protein sequence ID" value="OUS41580.1"/>
    <property type="molecule type" value="Genomic_DNA"/>
</dbReference>
<dbReference type="SMART" id="SM00364">
    <property type="entry name" value="LRR_BAC"/>
    <property type="match status" value="3"/>
</dbReference>